<dbReference type="SUPFAM" id="SSF48452">
    <property type="entry name" value="TPR-like"/>
    <property type="match status" value="1"/>
</dbReference>
<dbReference type="AlphaFoldDB" id="A0A7R6PLE4"/>
<evidence type="ECO:0008006" key="3">
    <source>
        <dbReference type="Google" id="ProtNLM"/>
    </source>
</evidence>
<dbReference type="Proteomes" id="UP000595564">
    <property type="component" value="Chromosome"/>
</dbReference>
<dbReference type="SUPFAM" id="SSF54523">
    <property type="entry name" value="Pili subunits"/>
    <property type="match status" value="1"/>
</dbReference>
<accession>A0A7R6PLE4</accession>
<protein>
    <recommendedName>
        <fullName evidence="3">Tetratricopeptide repeat protein</fullName>
    </recommendedName>
</protein>
<dbReference type="KEGG" id="thyd:TTHT_0086"/>
<keyword evidence="2" id="KW-1185">Reference proteome</keyword>
<name>A0A7R6PLE4_9BACT</name>
<dbReference type="InterPro" id="IPR045584">
    <property type="entry name" value="Pilin-like"/>
</dbReference>
<dbReference type="RefSeq" id="WP_201328066.1">
    <property type="nucleotide sequence ID" value="NZ_AP017470.1"/>
</dbReference>
<dbReference type="InterPro" id="IPR011990">
    <property type="entry name" value="TPR-like_helical_dom_sf"/>
</dbReference>
<organism evidence="1 2">
    <name type="scientific">Thermotomaculum hydrothermale</name>
    <dbReference type="NCBI Taxonomy" id="981385"/>
    <lineage>
        <taxon>Bacteria</taxon>
        <taxon>Pseudomonadati</taxon>
        <taxon>Acidobacteriota</taxon>
        <taxon>Holophagae</taxon>
        <taxon>Thermotomaculales</taxon>
        <taxon>Thermotomaculaceae</taxon>
        <taxon>Thermotomaculum</taxon>
    </lineage>
</organism>
<evidence type="ECO:0000313" key="2">
    <source>
        <dbReference type="Proteomes" id="UP000595564"/>
    </source>
</evidence>
<gene>
    <name evidence="1" type="ORF">TTHT_0086</name>
</gene>
<proteinExistence type="predicted"/>
<dbReference type="EMBL" id="AP017470">
    <property type="protein sequence ID" value="BBB31733.1"/>
    <property type="molecule type" value="Genomic_DNA"/>
</dbReference>
<dbReference type="Gene3D" id="3.30.700.10">
    <property type="entry name" value="Glycoprotein, Type 4 Pilin"/>
    <property type="match status" value="1"/>
</dbReference>
<reference evidence="1 2" key="1">
    <citation type="journal article" date="2012" name="Extremophiles">
        <title>Thermotomaculum hydrothermale gen. nov., sp. nov., a novel heterotrophic thermophile within the phylum Acidobacteria from a deep-sea hydrothermal vent chimney in the Southern Okinawa Trough.</title>
        <authorList>
            <person name="Izumi H."/>
            <person name="Nunoura T."/>
            <person name="Miyazaki M."/>
            <person name="Mino S."/>
            <person name="Toki T."/>
            <person name="Takai K."/>
            <person name="Sako Y."/>
            <person name="Sawabe T."/>
            <person name="Nakagawa S."/>
        </authorList>
    </citation>
    <scope>NUCLEOTIDE SEQUENCE [LARGE SCALE GENOMIC DNA]</scope>
    <source>
        <strain evidence="1 2">AC55</strain>
    </source>
</reference>
<sequence length="177" mass="20342">MKKLLLLFAATIFLLSGVSCEKKEPPKAALILKKADYFYEKGDFRKALLLYKHVMEAYPETKSGKIAAENYVRYSQMLQSEIEANKKINFDRTKKLARAVELYYRDHRRYPNSVTDLIPKYIPKKIVDVWGNPIVYKKTKDGYVVACFGKDGIIGGIDEDTDFFIQNGEVVTTPEIK</sequence>
<evidence type="ECO:0000313" key="1">
    <source>
        <dbReference type="EMBL" id="BBB31733.1"/>
    </source>
</evidence>
<dbReference type="PROSITE" id="PS51257">
    <property type="entry name" value="PROKAR_LIPOPROTEIN"/>
    <property type="match status" value="1"/>
</dbReference>